<dbReference type="EMBL" id="JAPEUX010000001">
    <property type="protein sequence ID" value="KAJ4359845.1"/>
    <property type="molecule type" value="Genomic_DNA"/>
</dbReference>
<dbReference type="Pfam" id="PF11951">
    <property type="entry name" value="Fungal_trans_2"/>
    <property type="match status" value="1"/>
</dbReference>
<evidence type="ECO:0000313" key="1">
    <source>
        <dbReference type="EMBL" id="KAJ4359845.1"/>
    </source>
</evidence>
<evidence type="ECO:0008006" key="3">
    <source>
        <dbReference type="Google" id="ProtNLM"/>
    </source>
</evidence>
<accession>A0A9W8XW21</accession>
<evidence type="ECO:0000313" key="2">
    <source>
        <dbReference type="Proteomes" id="UP001140513"/>
    </source>
</evidence>
<dbReference type="AlphaFoldDB" id="A0A9W8XW21"/>
<proteinExistence type="predicted"/>
<dbReference type="OrthoDB" id="5333823at2759"/>
<dbReference type="InterPro" id="IPR021858">
    <property type="entry name" value="Fun_TF"/>
</dbReference>
<name>A0A9W8XW21_9PLEO</name>
<dbReference type="RefSeq" id="XP_056076047.1">
    <property type="nucleotide sequence ID" value="XM_056209225.1"/>
</dbReference>
<protein>
    <recommendedName>
        <fullName evidence="3">Transcription factor domain-containing protein</fullName>
    </recommendedName>
</protein>
<keyword evidence="2" id="KW-1185">Reference proteome</keyword>
<gene>
    <name evidence="1" type="ORF">N0V89_000401</name>
</gene>
<reference evidence="1" key="1">
    <citation type="submission" date="2022-10" db="EMBL/GenBank/DDBJ databases">
        <title>Tapping the CABI collections for fungal endophytes: first genome assemblies for Collariella, Neodidymelliopsis, Ascochyta clinopodiicola, Didymella pomorum, Didymosphaeria variabile, Neocosmospora piperis and Neocucurbitaria cava.</title>
        <authorList>
            <person name="Hill R."/>
        </authorList>
    </citation>
    <scope>NUCLEOTIDE SEQUENCE</scope>
    <source>
        <strain evidence="1">IMI 356815</strain>
    </source>
</reference>
<dbReference type="GeneID" id="80903931"/>
<comment type="caution">
    <text evidence="1">The sequence shown here is derived from an EMBL/GenBank/DDBJ whole genome shotgun (WGS) entry which is preliminary data.</text>
</comment>
<organism evidence="1 2">
    <name type="scientific">Didymosphaeria variabile</name>
    <dbReference type="NCBI Taxonomy" id="1932322"/>
    <lineage>
        <taxon>Eukaryota</taxon>
        <taxon>Fungi</taxon>
        <taxon>Dikarya</taxon>
        <taxon>Ascomycota</taxon>
        <taxon>Pezizomycotina</taxon>
        <taxon>Dothideomycetes</taxon>
        <taxon>Pleosporomycetidae</taxon>
        <taxon>Pleosporales</taxon>
        <taxon>Massarineae</taxon>
        <taxon>Didymosphaeriaceae</taxon>
        <taxon>Didymosphaeria</taxon>
    </lineage>
</organism>
<dbReference type="Proteomes" id="UP001140513">
    <property type="component" value="Unassembled WGS sequence"/>
</dbReference>
<sequence length="306" mass="34328">MLDDLGSVFHHFYDIGLTAFRAELAESAGSFNEGTLAAGLLLCTVGIVQGTPWTIHIDHLDDLFIAPQETIGFRNLSAYTSHAIEVAGVMDLPTYQLGRPLPCRHIWRRFRAYQANTNSLKPGVEPVSGLPRSLLDCFARIEDPDSIDSFWLWPGELGESAQCLLWEAYRLAGVLVALRLHRTLNPTTAPVTKLWSVPDRTILVNRLIANIDSVQRSVSTPAESQLLVTNALVYPVFVAGMHVTYMHRWPNWKQVVLDFFTISMANDKINNTKHVLEILQDAWAHDNHDFDFDDAAKRKGLEIALL</sequence>